<keyword evidence="2" id="KW-1185">Reference proteome</keyword>
<evidence type="ECO:0008006" key="3">
    <source>
        <dbReference type="Google" id="ProtNLM"/>
    </source>
</evidence>
<gene>
    <name evidence="1" type="ORF">EZH24_00420</name>
</gene>
<comment type="caution">
    <text evidence="1">The sequence shown here is derived from an EMBL/GenBank/DDBJ whole genome shotgun (WGS) entry which is preliminary data.</text>
</comment>
<name>A0ABY2TU68_9SPIR</name>
<proteinExistence type="predicted"/>
<accession>A0ABY2TU68</accession>
<evidence type="ECO:0000313" key="2">
    <source>
        <dbReference type="Proteomes" id="UP000310168"/>
    </source>
</evidence>
<organism evidence="1 2">
    <name type="scientific">Brachyspira catarrhinii</name>
    <dbReference type="NCBI Taxonomy" id="2528966"/>
    <lineage>
        <taxon>Bacteria</taxon>
        <taxon>Pseudomonadati</taxon>
        <taxon>Spirochaetota</taxon>
        <taxon>Spirochaetia</taxon>
        <taxon>Brachyspirales</taxon>
        <taxon>Brachyspiraceae</taxon>
        <taxon>Brachyspira</taxon>
    </lineage>
</organism>
<evidence type="ECO:0000313" key="1">
    <source>
        <dbReference type="EMBL" id="TKZ36362.1"/>
    </source>
</evidence>
<sequence length="79" mass="8740">MSITNIINKIKSISFKNIVVGGIINIQNVKVDTVDFKSSVINGGLVNPVNFEVDKFANRESALFLKNEVYARDNIIDAL</sequence>
<dbReference type="Proteomes" id="UP000310168">
    <property type="component" value="Unassembled WGS sequence"/>
</dbReference>
<protein>
    <recommendedName>
        <fullName evidence="3">UDP-3-O-(3-hydroxymyristoyl)glucosamine N-acyltransferase</fullName>
    </recommendedName>
</protein>
<dbReference type="RefSeq" id="WP_137997163.1">
    <property type="nucleotide sequence ID" value="NZ_SJDU01000005.1"/>
</dbReference>
<reference evidence="1 2" key="1">
    <citation type="journal article" date="2019" name="Anaerobe">
        <title>Brachyspira catarrhinii sp. nov., an anaerobic intestinal spirochaete isolated from vervet monkeys may have been misidentified as Brachyspira aalborgi in previous studies.</title>
        <authorList>
            <person name="Phillips N.D."/>
            <person name="La T."/>
            <person name="Hampson D.J."/>
        </authorList>
    </citation>
    <scope>NUCLEOTIDE SEQUENCE [LARGE SCALE GENOMIC DNA]</scope>
    <source>
        <strain evidence="1 2">Z12</strain>
    </source>
</reference>
<dbReference type="EMBL" id="SJDU01000005">
    <property type="protein sequence ID" value="TKZ36362.1"/>
    <property type="molecule type" value="Genomic_DNA"/>
</dbReference>